<evidence type="ECO:0000256" key="5">
    <source>
        <dbReference type="ARBA" id="ARBA00022692"/>
    </source>
</evidence>
<dbReference type="InterPro" id="IPR052180">
    <property type="entry name" value="NhaC_Na-H+_Antiporter"/>
</dbReference>
<evidence type="ECO:0000313" key="12">
    <source>
        <dbReference type="Proteomes" id="UP000230639"/>
    </source>
</evidence>
<dbReference type="GO" id="GO:0015297">
    <property type="term" value="F:antiporter activity"/>
    <property type="evidence" value="ECO:0007669"/>
    <property type="project" value="UniProtKB-KW"/>
</dbReference>
<feature type="transmembrane region" description="Helical" evidence="9">
    <location>
        <begin position="7"/>
        <end position="29"/>
    </location>
</feature>
<gene>
    <name evidence="11" type="ORF">CNQ75_00600</name>
</gene>
<dbReference type="PANTHER" id="PTHR33451:SF3">
    <property type="entry name" value="MALATE-2H(+)_NA(+)-LACTATE ANTIPORTER"/>
    <property type="match status" value="1"/>
</dbReference>
<dbReference type="EMBL" id="CP023345">
    <property type="protein sequence ID" value="ATW53164.1"/>
    <property type="molecule type" value="Genomic_DNA"/>
</dbReference>
<feature type="domain" description="Na+/H+ antiporter NhaC-like C-terminal" evidence="10">
    <location>
        <begin position="159"/>
        <end position="453"/>
    </location>
</feature>
<accession>A0A2I5HCF0</accession>
<feature type="transmembrane region" description="Helical" evidence="9">
    <location>
        <begin position="35"/>
        <end position="52"/>
    </location>
</feature>
<reference evidence="11 12" key="1">
    <citation type="submission" date="2017-09" db="EMBL/GenBank/DDBJ databases">
        <title>Complete genome of Salmonella enterica subsp. diarizonae isolated from stool of a patient with bacterial enteropathy.</title>
        <authorList>
            <person name="Zhou J."/>
            <person name="Chen Q."/>
            <person name="Guo L."/>
            <person name="Fan J."/>
        </authorList>
    </citation>
    <scope>NUCLEOTIDE SEQUENCE [LARGE SCALE GENOMIC DNA]</scope>
    <source>
        <strain evidence="11 12">HZS154</strain>
    </source>
</reference>
<feature type="transmembrane region" description="Helical" evidence="9">
    <location>
        <begin position="73"/>
        <end position="90"/>
    </location>
</feature>
<evidence type="ECO:0000256" key="8">
    <source>
        <dbReference type="ARBA" id="ARBA00038435"/>
    </source>
</evidence>
<sequence>MNKNSRGFFWLSLGICFIILISLVCGAVIYKVDIVIILLILLIFVCAVSLSTDNKIENLIEYISDSLKHATGAFLIFILIGVLISVWVVSGTVPSLIYYGLCFISGKYFLVMGFLICACVSYATGTSWGTAATIGVALMGIGKGVGIPDAVTAGTIISGVYFGDKMSPLASTTILCSSSAGTSPEKHLQSMSFSGFLTFFISACLYFILGLYFSSDTGIPVSDISYINNYLSANFHISIISLLPILTTLVLSIMKVSPFISMTLGIVMGVIVAVVFQGANITDIFDIMSNGYRVADGPGIIKIMLDQGGVQPMMWTFSLSFIGFSLGGVLDKVGYLNAVLSRATARAQGCRKLSLITYVTGWLGCAVTSEVYVAQMLNGRIYKDVYEREGIDNAMLSRYIEESTTVFDMFLPWTTGGAFMATVLGVANLHYLPFSFFCLLTPVVSMVLTIFGIGIIKTRSI</sequence>
<organism evidence="11 12">
    <name type="scientific">Salmonella diarizonae</name>
    <dbReference type="NCBI Taxonomy" id="59204"/>
    <lineage>
        <taxon>Bacteria</taxon>
        <taxon>Pseudomonadati</taxon>
        <taxon>Pseudomonadota</taxon>
        <taxon>Gammaproteobacteria</taxon>
        <taxon>Enterobacterales</taxon>
        <taxon>Enterobacteriaceae</taxon>
        <taxon>Salmonella</taxon>
    </lineage>
</organism>
<dbReference type="AlphaFoldDB" id="A0A2I5HCF0"/>
<comment type="subcellular location">
    <subcellularLocation>
        <location evidence="1">Cell membrane</location>
        <topology evidence="1">Multi-pass membrane protein</topology>
    </subcellularLocation>
</comment>
<evidence type="ECO:0000256" key="3">
    <source>
        <dbReference type="ARBA" id="ARBA00022449"/>
    </source>
</evidence>
<evidence type="ECO:0000256" key="4">
    <source>
        <dbReference type="ARBA" id="ARBA00022475"/>
    </source>
</evidence>
<keyword evidence="5 9" id="KW-0812">Transmembrane</keyword>
<keyword evidence="6 9" id="KW-1133">Transmembrane helix</keyword>
<feature type="transmembrane region" description="Helical" evidence="9">
    <location>
        <begin position="434"/>
        <end position="456"/>
    </location>
</feature>
<feature type="transmembrane region" description="Helical" evidence="9">
    <location>
        <begin position="259"/>
        <end position="279"/>
    </location>
</feature>
<evidence type="ECO:0000313" key="11">
    <source>
        <dbReference type="EMBL" id="ATW53164.1"/>
    </source>
</evidence>
<dbReference type="PANTHER" id="PTHR33451">
    <property type="entry name" value="MALATE-2H(+)/NA(+)-LACTATE ANTIPORTER"/>
    <property type="match status" value="1"/>
</dbReference>
<dbReference type="Pfam" id="PF03553">
    <property type="entry name" value="Na_H_antiporter"/>
    <property type="match status" value="1"/>
</dbReference>
<evidence type="ECO:0000259" key="10">
    <source>
        <dbReference type="Pfam" id="PF03553"/>
    </source>
</evidence>
<protein>
    <recommendedName>
        <fullName evidence="10">Na+/H+ antiporter NhaC-like C-terminal domain-containing protein</fullName>
    </recommendedName>
</protein>
<feature type="transmembrane region" description="Helical" evidence="9">
    <location>
        <begin position="233"/>
        <end position="252"/>
    </location>
</feature>
<keyword evidence="7 9" id="KW-0472">Membrane</keyword>
<name>A0A2I5HCF0_SALDZ</name>
<keyword evidence="2" id="KW-0813">Transport</keyword>
<feature type="transmembrane region" description="Helical" evidence="9">
    <location>
        <begin position="314"/>
        <end position="334"/>
    </location>
</feature>
<proteinExistence type="inferred from homology"/>
<comment type="similarity">
    <text evidence="8">Belongs to the NhaC Na(+)/H(+) (TC 2.A.35) antiporter family.</text>
</comment>
<feature type="transmembrane region" description="Helical" evidence="9">
    <location>
        <begin position="96"/>
        <end position="123"/>
    </location>
</feature>
<evidence type="ECO:0000256" key="1">
    <source>
        <dbReference type="ARBA" id="ARBA00004651"/>
    </source>
</evidence>
<evidence type="ECO:0000256" key="7">
    <source>
        <dbReference type="ARBA" id="ARBA00023136"/>
    </source>
</evidence>
<evidence type="ECO:0000256" key="2">
    <source>
        <dbReference type="ARBA" id="ARBA00022448"/>
    </source>
</evidence>
<dbReference type="RefSeq" id="WP_100212273.1">
    <property type="nucleotide sequence ID" value="NZ_CP023345.1"/>
</dbReference>
<evidence type="ECO:0000256" key="9">
    <source>
        <dbReference type="SAM" id="Phobius"/>
    </source>
</evidence>
<evidence type="ECO:0000256" key="6">
    <source>
        <dbReference type="ARBA" id="ARBA00022989"/>
    </source>
</evidence>
<dbReference type="Proteomes" id="UP000230639">
    <property type="component" value="Chromosome"/>
</dbReference>
<keyword evidence="3" id="KW-0050">Antiport</keyword>
<keyword evidence="4" id="KW-1003">Cell membrane</keyword>
<dbReference type="GO" id="GO:0005886">
    <property type="term" value="C:plasma membrane"/>
    <property type="evidence" value="ECO:0007669"/>
    <property type="project" value="UniProtKB-SubCell"/>
</dbReference>
<feature type="transmembrane region" description="Helical" evidence="9">
    <location>
        <begin position="355"/>
        <end position="374"/>
    </location>
</feature>
<dbReference type="InterPro" id="IPR018461">
    <property type="entry name" value="Na/H_Antiport_NhaC-like_C"/>
</dbReference>
<feature type="transmembrane region" description="Helical" evidence="9">
    <location>
        <begin position="193"/>
        <end position="213"/>
    </location>
</feature>